<feature type="region of interest" description="Disordered" evidence="11">
    <location>
        <begin position="235"/>
        <end position="257"/>
    </location>
</feature>
<dbReference type="InterPro" id="IPR039627">
    <property type="entry name" value="Yme2_C"/>
</dbReference>
<evidence type="ECO:0000256" key="9">
    <source>
        <dbReference type="ARBA" id="ARBA00025276"/>
    </source>
</evidence>
<name>A0AAX4JWB1_9TREE</name>
<dbReference type="InterPro" id="IPR018850">
    <property type="entry name" value="Mt_escape_2_C"/>
</dbReference>
<keyword evidence="10" id="KW-0507">mRNA processing</keyword>
<evidence type="ECO:0000256" key="6">
    <source>
        <dbReference type="ARBA" id="ARBA00022989"/>
    </source>
</evidence>
<keyword evidence="10" id="KW-0694">RNA-binding</keyword>
<dbReference type="InterPro" id="IPR027417">
    <property type="entry name" value="P-loop_NTPase"/>
</dbReference>
<keyword evidence="7 10" id="KW-0496">Mitochondrion</keyword>
<evidence type="ECO:0000256" key="8">
    <source>
        <dbReference type="ARBA" id="ARBA00023136"/>
    </source>
</evidence>
<evidence type="ECO:0000256" key="2">
    <source>
        <dbReference type="ARBA" id="ARBA00010320"/>
    </source>
</evidence>
<dbReference type="GO" id="GO:0003723">
    <property type="term" value="F:RNA binding"/>
    <property type="evidence" value="ECO:0007669"/>
    <property type="project" value="UniProtKB-UniRule"/>
</dbReference>
<evidence type="ECO:0000256" key="7">
    <source>
        <dbReference type="ARBA" id="ARBA00023128"/>
    </source>
</evidence>
<feature type="compositionally biased region" description="Low complexity" evidence="11">
    <location>
        <begin position="42"/>
        <end position="57"/>
    </location>
</feature>
<dbReference type="SUPFAM" id="SSF52540">
    <property type="entry name" value="P-loop containing nucleoside triphosphate hydrolases"/>
    <property type="match status" value="1"/>
</dbReference>
<comment type="similarity">
    <text evidence="2 10">Belongs to the YME2 family.</text>
</comment>
<feature type="compositionally biased region" description="Basic and acidic residues" evidence="11">
    <location>
        <begin position="243"/>
        <end position="257"/>
    </location>
</feature>
<dbReference type="Pfam" id="PF00076">
    <property type="entry name" value="RRM_1"/>
    <property type="match status" value="1"/>
</dbReference>
<comment type="subcellular location">
    <subcellularLocation>
        <location evidence="1 10">Mitochondrion inner membrane</location>
        <topology evidence="1 10">Single-pass membrane protein</topology>
    </subcellularLocation>
</comment>
<evidence type="ECO:0000256" key="1">
    <source>
        <dbReference type="ARBA" id="ARBA00004434"/>
    </source>
</evidence>
<keyword evidence="8" id="KW-0472">Membrane</keyword>
<comment type="function">
    <text evidence="9 10">Plays a role in maintaining the mitochondrial genome and in controlling the mtDNA escape. Involved in the regulation of mtDNA nucleotide structure and number. May have a dispensable role in early maturation of pre-rRNA.</text>
</comment>
<proteinExistence type="inferred from homology"/>
<protein>
    <recommendedName>
        <fullName evidence="3 10">Mitochondrial escape protein 2</fullName>
    </recommendedName>
</protein>
<organism evidence="14 15">
    <name type="scientific">Kwoniella dendrophila CBS 6074</name>
    <dbReference type="NCBI Taxonomy" id="1295534"/>
    <lineage>
        <taxon>Eukaryota</taxon>
        <taxon>Fungi</taxon>
        <taxon>Dikarya</taxon>
        <taxon>Basidiomycota</taxon>
        <taxon>Agaricomycotina</taxon>
        <taxon>Tremellomycetes</taxon>
        <taxon>Tremellales</taxon>
        <taxon>Cryptococcaceae</taxon>
        <taxon>Kwoniella</taxon>
    </lineage>
</organism>
<dbReference type="Proteomes" id="UP001355207">
    <property type="component" value="Chromosome 6"/>
</dbReference>
<keyword evidence="6" id="KW-1133">Transmembrane helix</keyword>
<dbReference type="PANTHER" id="PTHR32198:SF2">
    <property type="entry name" value="MITOCHONDRIAL ESCAPE PROTEIN 2"/>
    <property type="match status" value="1"/>
</dbReference>
<gene>
    <name evidence="14" type="ORF">L201_004651</name>
</gene>
<feature type="region of interest" description="Disordered" evidence="11">
    <location>
        <begin position="42"/>
        <end position="67"/>
    </location>
</feature>
<feature type="compositionally biased region" description="Low complexity" evidence="11">
    <location>
        <begin position="140"/>
        <end position="155"/>
    </location>
</feature>
<evidence type="ECO:0000259" key="13">
    <source>
        <dbReference type="Pfam" id="PF10443"/>
    </source>
</evidence>
<dbReference type="GeneID" id="91095321"/>
<dbReference type="RefSeq" id="XP_066076489.1">
    <property type="nucleotide sequence ID" value="XM_066220392.1"/>
</dbReference>
<evidence type="ECO:0000259" key="12">
    <source>
        <dbReference type="Pfam" id="PF00076"/>
    </source>
</evidence>
<dbReference type="Pfam" id="PF10443">
    <property type="entry name" value="RNA12"/>
    <property type="match status" value="1"/>
</dbReference>
<evidence type="ECO:0000256" key="4">
    <source>
        <dbReference type="ARBA" id="ARBA00022692"/>
    </source>
</evidence>
<sequence>MIRPRSSVLRLSRPTSTAITPRVFSGTSSLFSRPTLISIRRNSSIPPISPNSPSASQAPPPPPRQTASFYISNVLPLKLTYWDFRSSWATLREEALLERIHDITQEITGLHDFKVESLELSRKDGGIFLHFSYIPPSALTSSSSASKQPSSSSSSVEQGEVQQEGNKDESEVKDVIGSQISSTSEVSSSITPGKLFIEELEKAAKKHGGWPNWLGDWYSNQKSNLLQNKVNSAVPGHSLYSSDPKEGLKKGDESEKKDIETNTGVGRIWVVKGRQWTEDMNRFPTGRLRVEFDGPDVSQEMLYTLFRPYGRIADIQPPSPVPAGSLRFANVTYSRLSPAAIAINCLHGFSTPTNTADFTLKNAGSNTTTPIPKSRLRIFYENPLKAHVIRSWISAHPRIALPVIAFLIGTLSYTFFDPIRAFFVRSKLEGVWDIEQYSLIKTLRKSFVLPTSFGFLSSSSASTGESEEAIGKDAWQDRVEAEKDVERWLSEYPSTFITITGPPGSGKVSLVSRVLKQQQKPALVIDCAEIAKAKNDKGLLDALADQTGYYPVFSFMSSISGLIDLAAVGLIGQKAGFSTPVDQQLRQMLEIVGGALKDVSTHAQQEHQHETQQLKDDASVAIERERQRRLIARGGWHDGRLDCIAGNGVMSELGVGDEPYLEGDLDVAPPPLMDDTAPIKGEAVPPTSASLPIPKAASPEEIAAKAAQAAANADLDAESEEIKSLPIVVLKNFAQKTAKGDLWTVLSEWGASLVENKVAHVMIVTEGATATKALTKALPAKPLNNIGLSDADEQNALSYVKDKLRGISASHHQSELESPSTVNPIKLEQNNHNNNNSTGVFTLSMDDSTQISKLGGRMVDLETLVYKVRNGTSIKEAVDDIILRNTIELRKAAFGDDSEDAKSLPWNRSQAWKVVKDLASKGEISYAQLLQEFPFKGSEQSLKALEEHELVSVTYVDGRASKVKPGKPVFRYAFQALVNDPVFQSSIQIEYNTTLITKAENEIIKYENELTNLKSIITQGGPEALGVPNTSWSSLPLLGGNNSAIKERSKWLLDKMLKNVEKTIKLEKENEEMIKVLASGRA</sequence>
<reference evidence="14 15" key="1">
    <citation type="submission" date="2024-01" db="EMBL/GenBank/DDBJ databases">
        <title>Comparative genomics of Cryptococcus and Kwoniella reveals pathogenesis evolution and contrasting modes of karyotype evolution via chromosome fusion or intercentromeric recombination.</title>
        <authorList>
            <person name="Coelho M.A."/>
            <person name="David-Palma M."/>
            <person name="Shea T."/>
            <person name="Bowers K."/>
            <person name="McGinley-Smith S."/>
            <person name="Mohammad A.W."/>
            <person name="Gnirke A."/>
            <person name="Yurkov A.M."/>
            <person name="Nowrousian M."/>
            <person name="Sun S."/>
            <person name="Cuomo C.A."/>
            <person name="Heitman J."/>
        </authorList>
    </citation>
    <scope>NUCLEOTIDE SEQUENCE [LARGE SCALE GENOMIC DNA]</scope>
    <source>
        <strain evidence="14 15">CBS 6074</strain>
    </source>
</reference>
<feature type="domain" description="RRM" evidence="12">
    <location>
        <begin position="295"/>
        <end position="351"/>
    </location>
</feature>
<dbReference type="PANTHER" id="PTHR32198">
    <property type="entry name" value="MITOCHONDRIAL ESCAPE PROTEIN 2"/>
    <property type="match status" value="1"/>
</dbReference>
<accession>A0AAX4JWB1</accession>
<evidence type="ECO:0000313" key="14">
    <source>
        <dbReference type="EMBL" id="WWC89726.1"/>
    </source>
</evidence>
<dbReference type="InterPro" id="IPR035979">
    <property type="entry name" value="RBD_domain_sf"/>
</dbReference>
<dbReference type="GO" id="GO:0006397">
    <property type="term" value="P:mRNA processing"/>
    <property type="evidence" value="ECO:0007669"/>
    <property type="project" value="UniProtKB-UniRule"/>
</dbReference>
<evidence type="ECO:0000256" key="10">
    <source>
        <dbReference type="RuleBase" id="RU367108"/>
    </source>
</evidence>
<dbReference type="InterPro" id="IPR000504">
    <property type="entry name" value="RRM_dom"/>
</dbReference>
<evidence type="ECO:0000313" key="15">
    <source>
        <dbReference type="Proteomes" id="UP001355207"/>
    </source>
</evidence>
<keyword evidence="4" id="KW-0812">Transmembrane</keyword>
<evidence type="ECO:0000256" key="5">
    <source>
        <dbReference type="ARBA" id="ARBA00022792"/>
    </source>
</evidence>
<feature type="compositionally biased region" description="Basic and acidic residues" evidence="11">
    <location>
        <begin position="165"/>
        <end position="174"/>
    </location>
</feature>
<keyword evidence="5 10" id="KW-0999">Mitochondrion inner membrane</keyword>
<evidence type="ECO:0000256" key="11">
    <source>
        <dbReference type="SAM" id="MobiDB-lite"/>
    </source>
</evidence>
<evidence type="ECO:0000256" key="3">
    <source>
        <dbReference type="ARBA" id="ARBA00020222"/>
    </source>
</evidence>
<feature type="domain" description="Mitochondrial escape protein 2 C-terminal" evidence="13">
    <location>
        <begin position="478"/>
        <end position="1016"/>
    </location>
</feature>
<dbReference type="AlphaFoldDB" id="A0AAX4JWB1"/>
<feature type="compositionally biased region" description="Low complexity" evidence="11">
    <location>
        <begin position="176"/>
        <end position="186"/>
    </location>
</feature>
<keyword evidence="15" id="KW-1185">Reference proteome</keyword>
<dbReference type="GO" id="GO:0005743">
    <property type="term" value="C:mitochondrial inner membrane"/>
    <property type="evidence" value="ECO:0007669"/>
    <property type="project" value="UniProtKB-SubCell"/>
</dbReference>
<dbReference type="EMBL" id="CP144103">
    <property type="protein sequence ID" value="WWC89726.1"/>
    <property type="molecule type" value="Genomic_DNA"/>
</dbReference>
<dbReference type="SUPFAM" id="SSF54928">
    <property type="entry name" value="RNA-binding domain, RBD"/>
    <property type="match status" value="1"/>
</dbReference>
<feature type="region of interest" description="Disordered" evidence="11">
    <location>
        <begin position="140"/>
        <end position="186"/>
    </location>
</feature>